<dbReference type="Pfam" id="PF00441">
    <property type="entry name" value="Acyl-CoA_dh_1"/>
    <property type="match status" value="1"/>
</dbReference>
<accession>A0A3G8JKC8</accession>
<keyword evidence="1" id="KW-0285">Flavoprotein</keyword>
<evidence type="ECO:0000256" key="3">
    <source>
        <dbReference type="ARBA" id="ARBA00023002"/>
    </source>
</evidence>
<dbReference type="EMBL" id="CP033972">
    <property type="protein sequence ID" value="AZG45486.1"/>
    <property type="molecule type" value="Genomic_DNA"/>
</dbReference>
<dbReference type="InterPro" id="IPR036250">
    <property type="entry name" value="AcylCo_DH-like_C"/>
</dbReference>
<organism evidence="5 6">
    <name type="scientific">Gordonia insulae</name>
    <dbReference type="NCBI Taxonomy" id="2420509"/>
    <lineage>
        <taxon>Bacteria</taxon>
        <taxon>Bacillati</taxon>
        <taxon>Actinomycetota</taxon>
        <taxon>Actinomycetes</taxon>
        <taxon>Mycobacteriales</taxon>
        <taxon>Gordoniaceae</taxon>
        <taxon>Gordonia</taxon>
    </lineage>
</organism>
<keyword evidence="2" id="KW-0274">FAD</keyword>
<dbReference type="Gene3D" id="1.20.140.10">
    <property type="entry name" value="Butyryl-CoA Dehydrogenase, subunit A, domain 3"/>
    <property type="match status" value="1"/>
</dbReference>
<reference evidence="5 6" key="1">
    <citation type="submission" date="2018-11" db="EMBL/GenBank/DDBJ databases">
        <title>Gordonia insulae sp. nov., isolated from an island soil.</title>
        <authorList>
            <person name="Kim Y.S."/>
            <person name="Kim S.B."/>
        </authorList>
    </citation>
    <scope>NUCLEOTIDE SEQUENCE [LARGE SCALE GENOMIC DNA]</scope>
    <source>
        <strain evidence="5 6">MMS17-SY073</strain>
    </source>
</reference>
<dbReference type="InterPro" id="IPR009075">
    <property type="entry name" value="AcylCo_DH/oxidase_C"/>
</dbReference>
<dbReference type="PANTHER" id="PTHR43884:SF20">
    <property type="entry name" value="ACYL-COA DEHYDROGENASE FADE28"/>
    <property type="match status" value="1"/>
</dbReference>
<dbReference type="Proteomes" id="UP000271469">
    <property type="component" value="Chromosome"/>
</dbReference>
<dbReference type="GO" id="GO:0003995">
    <property type="term" value="F:acyl-CoA dehydrogenase activity"/>
    <property type="evidence" value="ECO:0007669"/>
    <property type="project" value="TreeGrafter"/>
</dbReference>
<sequence length="318" mass="33527">MDAETQDLLRESVRALMLSEPSDLVAELAELGWAEAVADDEPATIGLLFAEQGATATASAVLDVVMTDACGIGANGANAPRLPVVHPLARTATSIDGAHLVVDGVSLSSAEFSTDMLVASPDDETVILRVPRPQPHETAAVSGFDPSSKFHHIQFRVPIAEAEDMGADWRIARAAGRRALAGELVGNGRAMLGIAVDQVSHREQFGRAIGANQTPRHRLADSYVHLAAANELVDAAWSSQNEWDAIVAKTYAGYANELTASACLQVCGAIGLTSEHRLGGYVKRARMLDALYGGWHRSIQRIGMDLTASGSLPQGASA</sequence>
<evidence type="ECO:0000256" key="2">
    <source>
        <dbReference type="ARBA" id="ARBA00022827"/>
    </source>
</evidence>
<dbReference type="AlphaFoldDB" id="A0A3G8JKC8"/>
<evidence type="ECO:0000256" key="1">
    <source>
        <dbReference type="ARBA" id="ARBA00022630"/>
    </source>
</evidence>
<evidence type="ECO:0000313" key="6">
    <source>
        <dbReference type="Proteomes" id="UP000271469"/>
    </source>
</evidence>
<protein>
    <submittedName>
        <fullName evidence="5">Crotonobetainyl-CoA dehydrogenase</fullName>
        <ecNumber evidence="5">1.3.99.-</ecNumber>
    </submittedName>
</protein>
<dbReference type="OrthoDB" id="8677713at2"/>
<keyword evidence="3 5" id="KW-0560">Oxidoreductase</keyword>
<dbReference type="KEGG" id="gom:D7316_02082"/>
<name>A0A3G8JKC8_9ACTN</name>
<gene>
    <name evidence="5" type="primary">caiA</name>
    <name evidence="5" type="ORF">D7316_02082</name>
</gene>
<keyword evidence="6" id="KW-1185">Reference proteome</keyword>
<feature type="domain" description="Acyl-CoA dehydrogenase/oxidase C-terminal" evidence="4">
    <location>
        <begin position="176"/>
        <end position="292"/>
    </location>
</feature>
<dbReference type="PANTHER" id="PTHR43884">
    <property type="entry name" value="ACYL-COA DEHYDROGENASE"/>
    <property type="match status" value="1"/>
</dbReference>
<evidence type="ECO:0000259" key="4">
    <source>
        <dbReference type="Pfam" id="PF00441"/>
    </source>
</evidence>
<dbReference type="SUPFAM" id="SSF47203">
    <property type="entry name" value="Acyl-CoA dehydrogenase C-terminal domain-like"/>
    <property type="match status" value="1"/>
</dbReference>
<dbReference type="EC" id="1.3.99.-" evidence="5"/>
<evidence type="ECO:0000313" key="5">
    <source>
        <dbReference type="EMBL" id="AZG45486.1"/>
    </source>
</evidence>
<proteinExistence type="predicted"/>